<sequence>MKLKSSFSPLNFGIVAINASVAVFISLKDELFCILEPCDTCLDASLCSSSIFHHCWLPRLSVPAPDFCKDNLDLLQIRHSIF</sequence>
<dbReference type="WBParaSite" id="Csp11.Scaffold629.g11703.t1">
    <property type="protein sequence ID" value="Csp11.Scaffold629.g11703.t1"/>
    <property type="gene ID" value="Csp11.Scaffold629.g11703"/>
</dbReference>
<protein>
    <submittedName>
        <fullName evidence="2">Secreted protein</fullName>
    </submittedName>
</protein>
<reference evidence="2" key="1">
    <citation type="submission" date="2016-11" db="UniProtKB">
        <authorList>
            <consortium name="WormBaseParasite"/>
        </authorList>
    </citation>
    <scope>IDENTIFICATION</scope>
</reference>
<organism evidence="1 2">
    <name type="scientific">Caenorhabditis tropicalis</name>
    <dbReference type="NCBI Taxonomy" id="1561998"/>
    <lineage>
        <taxon>Eukaryota</taxon>
        <taxon>Metazoa</taxon>
        <taxon>Ecdysozoa</taxon>
        <taxon>Nematoda</taxon>
        <taxon>Chromadorea</taxon>
        <taxon>Rhabditida</taxon>
        <taxon>Rhabditina</taxon>
        <taxon>Rhabditomorpha</taxon>
        <taxon>Rhabditoidea</taxon>
        <taxon>Rhabditidae</taxon>
        <taxon>Peloderinae</taxon>
        <taxon>Caenorhabditis</taxon>
    </lineage>
</organism>
<accession>A0A1I7TTS6</accession>
<dbReference type="Proteomes" id="UP000095282">
    <property type="component" value="Unplaced"/>
</dbReference>
<evidence type="ECO:0000313" key="2">
    <source>
        <dbReference type="WBParaSite" id="Csp11.Scaffold629.g11703.t1"/>
    </source>
</evidence>
<name>A0A1I7TTS6_9PELO</name>
<dbReference type="AlphaFoldDB" id="A0A1I7TTS6"/>
<evidence type="ECO:0000313" key="1">
    <source>
        <dbReference type="Proteomes" id="UP000095282"/>
    </source>
</evidence>
<proteinExistence type="predicted"/>
<keyword evidence="1" id="KW-1185">Reference proteome</keyword>